<comment type="caution">
    <text evidence="1">The sequence shown here is derived from an EMBL/GenBank/DDBJ whole genome shotgun (WGS) entry which is preliminary data.</text>
</comment>
<organism evidence="1">
    <name type="scientific">mine drainage metagenome</name>
    <dbReference type="NCBI Taxonomy" id="410659"/>
    <lineage>
        <taxon>unclassified sequences</taxon>
        <taxon>metagenomes</taxon>
        <taxon>ecological metagenomes</taxon>
    </lineage>
</organism>
<dbReference type="EMBL" id="CABQ01000312">
    <property type="protein sequence ID" value="CBI09051.1"/>
    <property type="molecule type" value="Genomic_DNA"/>
</dbReference>
<proteinExistence type="predicted"/>
<gene>
    <name evidence="1" type="ORF">CARN6_2597</name>
</gene>
<dbReference type="InterPro" id="IPR056209">
    <property type="entry name" value="SU10_adaptor"/>
</dbReference>
<accession>E6QP80</accession>
<sequence length="357" mass="37104">MAVPVGYSGASAIAMVQLRANEPTYPTPANVLLFLNAGLEQVVAAIGGIRLNAAYPTTPGVNVITLGSDVQDIVSASFSTGSPSAPGALVYPLEQLDQASFMDMAAGFPAAGTGPPQWFFITSDSGTGPDGLLPAPTNPGLSTTPGTSTGYQAYVAQTYLNAAGETVPGPQSQLAVTTANQIVAGSPVPFGNAAHFNTYAGVTPGALYLQNAAPTAIGTSFTLPGTLLTATLAPTVNTASGYASGGEITMQLYPPAMVGQVNTYYRARPQLWADTTTSSTTNLDSMAQEAAILWTVARVLEHRGRSDEAMQIFTPQYQATIAQMKETMNRRVTPKAGTVRDVRSLSYPNGMFFGGRF</sequence>
<protein>
    <submittedName>
        <fullName evidence="1">Uncharacterized protein</fullName>
    </submittedName>
</protein>
<name>E6QP80_9ZZZZ</name>
<reference evidence="1" key="1">
    <citation type="submission" date="2009-10" db="EMBL/GenBank/DDBJ databases">
        <title>Diversity of trophic interactions inside an arsenic-rich microbial ecosystem.</title>
        <authorList>
            <person name="Bertin P.N."/>
            <person name="Heinrich-Salmeron A."/>
            <person name="Pelletier E."/>
            <person name="Goulhen-Chollet F."/>
            <person name="Arsene-Ploetze F."/>
            <person name="Gallien S."/>
            <person name="Calteau A."/>
            <person name="Vallenet D."/>
            <person name="Casiot C."/>
            <person name="Chane-Woon-Ming B."/>
            <person name="Giloteaux L."/>
            <person name="Barakat M."/>
            <person name="Bonnefoy V."/>
            <person name="Bruneel O."/>
            <person name="Chandler M."/>
            <person name="Cleiss J."/>
            <person name="Duran R."/>
            <person name="Elbaz-Poulichet F."/>
            <person name="Fonknechten N."/>
            <person name="Lauga B."/>
            <person name="Mornico D."/>
            <person name="Ortet P."/>
            <person name="Schaeffer C."/>
            <person name="Siguier P."/>
            <person name="Alexander Thil Smith A."/>
            <person name="Van Dorsselaer A."/>
            <person name="Weissenbach J."/>
            <person name="Medigue C."/>
            <person name="Le Paslier D."/>
        </authorList>
    </citation>
    <scope>NUCLEOTIDE SEQUENCE</scope>
</reference>
<dbReference type="Pfam" id="PF24175">
    <property type="entry name" value="SU10_adaptor"/>
    <property type="match status" value="1"/>
</dbReference>
<evidence type="ECO:0000313" key="1">
    <source>
        <dbReference type="EMBL" id="CBI09051.1"/>
    </source>
</evidence>
<dbReference type="AlphaFoldDB" id="E6QP80"/>